<dbReference type="Proteomes" id="UP000271241">
    <property type="component" value="Unassembled WGS sequence"/>
</dbReference>
<keyword evidence="2" id="KW-1185">Reference proteome</keyword>
<name>A0A4P9XGM0_9FUNG</name>
<protein>
    <submittedName>
        <fullName evidence="1">Uncharacterized protein</fullName>
    </submittedName>
</protein>
<accession>A0A4P9XGM0</accession>
<reference evidence="2" key="1">
    <citation type="journal article" date="2018" name="Nat. Microbiol.">
        <title>Leveraging single-cell genomics to expand the fungal tree of life.</title>
        <authorList>
            <person name="Ahrendt S.R."/>
            <person name="Quandt C.A."/>
            <person name="Ciobanu D."/>
            <person name="Clum A."/>
            <person name="Salamov A."/>
            <person name="Andreopoulos B."/>
            <person name="Cheng J.F."/>
            <person name="Woyke T."/>
            <person name="Pelin A."/>
            <person name="Henrissat B."/>
            <person name="Reynolds N.K."/>
            <person name="Benny G.L."/>
            <person name="Smith M.E."/>
            <person name="James T.Y."/>
            <person name="Grigoriev I.V."/>
        </authorList>
    </citation>
    <scope>NUCLEOTIDE SEQUENCE [LARGE SCALE GENOMIC DNA]</scope>
    <source>
        <strain evidence="2">RSA 1356</strain>
    </source>
</reference>
<dbReference type="AlphaFoldDB" id="A0A4P9XGM0"/>
<organism evidence="1 2">
    <name type="scientific">Thamnocephalis sphaerospora</name>
    <dbReference type="NCBI Taxonomy" id="78915"/>
    <lineage>
        <taxon>Eukaryota</taxon>
        <taxon>Fungi</taxon>
        <taxon>Fungi incertae sedis</taxon>
        <taxon>Zoopagomycota</taxon>
        <taxon>Zoopagomycotina</taxon>
        <taxon>Zoopagomycetes</taxon>
        <taxon>Zoopagales</taxon>
        <taxon>Sigmoideomycetaceae</taxon>
        <taxon>Thamnocephalis</taxon>
    </lineage>
</organism>
<evidence type="ECO:0000313" key="1">
    <source>
        <dbReference type="EMBL" id="RKP04738.1"/>
    </source>
</evidence>
<dbReference type="EMBL" id="KZ993488">
    <property type="protein sequence ID" value="RKP04738.1"/>
    <property type="molecule type" value="Genomic_DNA"/>
</dbReference>
<sequence>MADIAAAVLDRGIQASRFAWDVTRTSLQLAITNSHPEMELKNSTRYTDGECTVPPAAFISPNNQMTASFEAAASKTKTEGCLMYQIRRAGGITPITKELHLLLAWKIKLGSNICFKCRLIENDVGAIQWDRHHLKGLYYSEIKKDMHSSTSSQSRTWNLETTVKFTVDVTMNDARQGVMNVSIRQSDDELENGRPFFFDPASADQGFRGGFEYGRRNSLQRLWPFMSSATISLRNQMDNLLLRAPDFKMFSGKCVSEVRDIPCNGRDTVFLKSKSTSRGRTRGCLLYELVYQPRPSKRSPVLFGRRTFIAIDVCITRGKATSRKAAIEIITVKDSAFPHCTGKPIDKAHTEVLFHFMNTSGRPSKVHLDELDLKLDVEFNREPHAHLEVILAWINDSEMSKRLFVPFGEYSVPLQSEDSDIQVDPKRPKDRVLFAENRVTNGNHRFLLNIFGENKPGKSAAHGPSNSRRLRPGQHYRCTYTEPDSATAFEQICEILPEQNACSAKGSISLLLDIYVEKSSSQPNGKEQEKEHVYDAIAVYAPYKTRSRACLEHLFKAYRKRAPENARKFDSGHLLEQTVQLSDNHQAHLSVYQAVHLPHLLSVTLREAFNVDHLYKRTSEYNLVEAPSPYRIRITVCNRHPELRLKLADFMASGNTPPTKITTNWPAVDTHQASSNVISEVQDDPMDIDTVADDVNKDDIAEATPTPANSLECHFAVCHTRCNSNPLWFNTVVVMSTPKEKVNAARIAADIASIVTK</sequence>
<gene>
    <name evidence="1" type="ORF">THASP1DRAFT_33458</name>
</gene>
<proteinExistence type="predicted"/>
<evidence type="ECO:0000313" key="2">
    <source>
        <dbReference type="Proteomes" id="UP000271241"/>
    </source>
</evidence>